<gene>
    <name evidence="2" type="ORF">CDAUBV1_LOCUS6326</name>
</gene>
<evidence type="ECO:0000313" key="2">
    <source>
        <dbReference type="EMBL" id="CAL5133039.1"/>
    </source>
</evidence>
<dbReference type="EMBL" id="CAXLJL010000149">
    <property type="protein sequence ID" value="CAL5133039.1"/>
    <property type="molecule type" value="Genomic_DNA"/>
</dbReference>
<sequence length="214" mass="24157">MLQDDSRYDWRSSSPRQKLHDPRRICSAYDDNGLDILYAGRCDSPAGVYFCRCCFGITGSVLRWSLGEHPRTCHEKVNGIKHRTTVLLILHGLHLSVLHAALLGPAVFINGLFSRASPDHLRIRSGVLSLWLLWNSFCRVSDSLTWGFDNRYDNNFEEGFFHHPIVCAVRETVRVGVFMVGVACSLGNLSESLQQAPPDVEQFYCSKTSTNRNP</sequence>
<proteinExistence type="predicted"/>
<comment type="caution">
    <text evidence="2">The sequence shown here is derived from an EMBL/GenBank/DDBJ whole genome shotgun (WGS) entry which is preliminary data.</text>
</comment>
<keyword evidence="1" id="KW-0812">Transmembrane</keyword>
<dbReference type="AlphaFoldDB" id="A0AAV2TAA6"/>
<evidence type="ECO:0000256" key="1">
    <source>
        <dbReference type="SAM" id="Phobius"/>
    </source>
</evidence>
<keyword evidence="1" id="KW-0472">Membrane</keyword>
<accession>A0AAV2TAA6</accession>
<evidence type="ECO:0000313" key="3">
    <source>
        <dbReference type="Proteomes" id="UP001497525"/>
    </source>
</evidence>
<reference evidence="2" key="1">
    <citation type="submission" date="2024-06" db="EMBL/GenBank/DDBJ databases">
        <authorList>
            <person name="Liu X."/>
            <person name="Lenzi L."/>
            <person name="Haldenby T S."/>
            <person name="Uol C."/>
        </authorList>
    </citation>
    <scope>NUCLEOTIDE SEQUENCE</scope>
</reference>
<feature type="transmembrane region" description="Helical" evidence="1">
    <location>
        <begin position="86"/>
        <end position="113"/>
    </location>
</feature>
<protein>
    <submittedName>
        <fullName evidence="2">Uncharacterized protein</fullName>
    </submittedName>
</protein>
<keyword evidence="1" id="KW-1133">Transmembrane helix</keyword>
<name>A0AAV2TAA6_CALDB</name>
<organism evidence="2 3">
    <name type="scientific">Calicophoron daubneyi</name>
    <name type="common">Rumen fluke</name>
    <name type="synonym">Paramphistomum daubneyi</name>
    <dbReference type="NCBI Taxonomy" id="300641"/>
    <lineage>
        <taxon>Eukaryota</taxon>
        <taxon>Metazoa</taxon>
        <taxon>Spiralia</taxon>
        <taxon>Lophotrochozoa</taxon>
        <taxon>Platyhelminthes</taxon>
        <taxon>Trematoda</taxon>
        <taxon>Digenea</taxon>
        <taxon>Plagiorchiida</taxon>
        <taxon>Pronocephalata</taxon>
        <taxon>Paramphistomoidea</taxon>
        <taxon>Paramphistomidae</taxon>
        <taxon>Calicophoron</taxon>
    </lineage>
</organism>
<dbReference type="Proteomes" id="UP001497525">
    <property type="component" value="Unassembled WGS sequence"/>
</dbReference>